<name>A0A1Y1IAS9_KLENI</name>
<gene>
    <name evidence="4" type="ORF">KFL_003690040</name>
</gene>
<dbReference type="InterPro" id="IPR013766">
    <property type="entry name" value="Thioredoxin_domain"/>
</dbReference>
<keyword evidence="5" id="KW-1185">Reference proteome</keyword>
<dbReference type="CDD" id="cd02947">
    <property type="entry name" value="TRX_family"/>
    <property type="match status" value="1"/>
</dbReference>
<dbReference type="STRING" id="105231.A0A1Y1IAS9"/>
<keyword evidence="1" id="KW-1015">Disulfide bond</keyword>
<dbReference type="Proteomes" id="UP000054558">
    <property type="component" value="Unassembled WGS sequence"/>
</dbReference>
<evidence type="ECO:0000256" key="1">
    <source>
        <dbReference type="ARBA" id="ARBA00023157"/>
    </source>
</evidence>
<dbReference type="InterPro" id="IPR036249">
    <property type="entry name" value="Thioredoxin-like_sf"/>
</dbReference>
<dbReference type="OMA" id="PTIMIFS"/>
<evidence type="ECO:0000259" key="3">
    <source>
        <dbReference type="PROSITE" id="PS51352"/>
    </source>
</evidence>
<feature type="domain" description="Thioredoxin" evidence="3">
    <location>
        <begin position="75"/>
        <end position="195"/>
    </location>
</feature>
<dbReference type="AlphaFoldDB" id="A0A1Y1IAS9"/>
<dbReference type="Pfam" id="PF00085">
    <property type="entry name" value="Thioredoxin"/>
    <property type="match status" value="1"/>
</dbReference>
<dbReference type="GO" id="GO:0005829">
    <property type="term" value="C:cytosol"/>
    <property type="evidence" value="ECO:0000318"/>
    <property type="project" value="GO_Central"/>
</dbReference>
<proteinExistence type="inferred from homology"/>
<dbReference type="OrthoDB" id="10263751at2759"/>
<protein>
    <recommendedName>
        <fullName evidence="3">Thioredoxin domain-containing protein</fullName>
    </recommendedName>
</protein>
<dbReference type="Gene3D" id="3.40.30.10">
    <property type="entry name" value="Glutaredoxin"/>
    <property type="match status" value="1"/>
</dbReference>
<dbReference type="PANTHER" id="PTHR46115">
    <property type="entry name" value="THIOREDOXIN-LIKE PROTEIN 1"/>
    <property type="match status" value="1"/>
</dbReference>
<evidence type="ECO:0000313" key="5">
    <source>
        <dbReference type="Proteomes" id="UP000054558"/>
    </source>
</evidence>
<evidence type="ECO:0000256" key="2">
    <source>
        <dbReference type="ARBA" id="ARBA00038337"/>
    </source>
</evidence>
<dbReference type="GO" id="GO:0015035">
    <property type="term" value="F:protein-disulfide reductase activity"/>
    <property type="evidence" value="ECO:0000318"/>
    <property type="project" value="GO_Central"/>
</dbReference>
<dbReference type="InterPro" id="IPR017937">
    <property type="entry name" value="Thioredoxin_CS"/>
</dbReference>
<dbReference type="EMBL" id="DF237318">
    <property type="protein sequence ID" value="GAQ87673.1"/>
    <property type="molecule type" value="Genomic_DNA"/>
</dbReference>
<organism evidence="4 5">
    <name type="scientific">Klebsormidium nitens</name>
    <name type="common">Green alga</name>
    <name type="synonym">Ulothrix nitens</name>
    <dbReference type="NCBI Taxonomy" id="105231"/>
    <lineage>
        <taxon>Eukaryota</taxon>
        <taxon>Viridiplantae</taxon>
        <taxon>Streptophyta</taxon>
        <taxon>Klebsormidiophyceae</taxon>
        <taxon>Klebsormidiales</taxon>
        <taxon>Klebsormidiaceae</taxon>
        <taxon>Klebsormidium</taxon>
    </lineage>
</organism>
<comment type="similarity">
    <text evidence="2">Belongs to the thioredoxin family. Plant F-type subfamily.</text>
</comment>
<evidence type="ECO:0000313" key="4">
    <source>
        <dbReference type="EMBL" id="GAQ87673.1"/>
    </source>
</evidence>
<dbReference type="PROSITE" id="PS00194">
    <property type="entry name" value="THIOREDOXIN_1"/>
    <property type="match status" value="1"/>
</dbReference>
<dbReference type="PROSITE" id="PS51352">
    <property type="entry name" value="THIOREDOXIN_2"/>
    <property type="match status" value="1"/>
</dbReference>
<sequence length="195" mass="21433">MACTTFAGVGASSTFSLAALETSKKSTLPAPAAACSNGLPFVAQRQRRICACLRRQRQLEELRRPGGFSGAKVKRRQGVQVSAEAVGTVDKIREVGNETFHALLEEAGDKLVVLDMYTQWCGPCKLMYPKLVEAADKYNQAVFIKLDCNQENKPLAKSLGIKAVPTFKLFKKKEQIDEIQGAKYDALIEAIEKHI</sequence>
<reference evidence="4 5" key="1">
    <citation type="journal article" date="2014" name="Nat. Commun.">
        <title>Klebsormidium flaccidum genome reveals primary factors for plant terrestrial adaptation.</title>
        <authorList>
            <person name="Hori K."/>
            <person name="Maruyama F."/>
            <person name="Fujisawa T."/>
            <person name="Togashi T."/>
            <person name="Yamamoto N."/>
            <person name="Seo M."/>
            <person name="Sato S."/>
            <person name="Yamada T."/>
            <person name="Mori H."/>
            <person name="Tajima N."/>
            <person name="Moriyama T."/>
            <person name="Ikeuchi M."/>
            <person name="Watanabe M."/>
            <person name="Wada H."/>
            <person name="Kobayashi K."/>
            <person name="Saito M."/>
            <person name="Masuda T."/>
            <person name="Sasaki-Sekimoto Y."/>
            <person name="Mashiguchi K."/>
            <person name="Awai K."/>
            <person name="Shimojima M."/>
            <person name="Masuda S."/>
            <person name="Iwai M."/>
            <person name="Nobusawa T."/>
            <person name="Narise T."/>
            <person name="Kondo S."/>
            <person name="Saito H."/>
            <person name="Sato R."/>
            <person name="Murakawa M."/>
            <person name="Ihara Y."/>
            <person name="Oshima-Yamada Y."/>
            <person name="Ohtaka K."/>
            <person name="Satoh M."/>
            <person name="Sonobe K."/>
            <person name="Ishii M."/>
            <person name="Ohtani R."/>
            <person name="Kanamori-Sato M."/>
            <person name="Honoki R."/>
            <person name="Miyazaki D."/>
            <person name="Mochizuki H."/>
            <person name="Umetsu J."/>
            <person name="Higashi K."/>
            <person name="Shibata D."/>
            <person name="Kamiya Y."/>
            <person name="Sato N."/>
            <person name="Nakamura Y."/>
            <person name="Tabata S."/>
            <person name="Ida S."/>
            <person name="Kurokawa K."/>
            <person name="Ohta H."/>
        </authorList>
    </citation>
    <scope>NUCLEOTIDE SEQUENCE [LARGE SCALE GENOMIC DNA]</scope>
    <source>
        <strain evidence="4 5">NIES-2285</strain>
    </source>
</reference>
<dbReference type="SUPFAM" id="SSF52833">
    <property type="entry name" value="Thioredoxin-like"/>
    <property type="match status" value="1"/>
</dbReference>
<accession>A0A1Y1IAS9</accession>
<dbReference type="PRINTS" id="PR00421">
    <property type="entry name" value="THIOREDOXIN"/>
</dbReference>